<dbReference type="Proteomes" id="UP001054252">
    <property type="component" value="Unassembled WGS sequence"/>
</dbReference>
<evidence type="ECO:0000313" key="1">
    <source>
        <dbReference type="EMBL" id="GKV21363.1"/>
    </source>
</evidence>
<comment type="caution">
    <text evidence="1">The sequence shown here is derived from an EMBL/GenBank/DDBJ whole genome shotgun (WGS) entry which is preliminary data.</text>
</comment>
<proteinExistence type="predicted"/>
<protein>
    <submittedName>
        <fullName evidence="1">Uncharacterized protein</fullName>
    </submittedName>
</protein>
<reference evidence="1 2" key="1">
    <citation type="journal article" date="2021" name="Commun. Biol.">
        <title>The genome of Shorea leprosula (Dipterocarpaceae) highlights the ecological relevance of drought in aseasonal tropical rainforests.</title>
        <authorList>
            <person name="Ng K.K.S."/>
            <person name="Kobayashi M.J."/>
            <person name="Fawcett J.A."/>
            <person name="Hatakeyama M."/>
            <person name="Paape T."/>
            <person name="Ng C.H."/>
            <person name="Ang C.C."/>
            <person name="Tnah L.H."/>
            <person name="Lee C.T."/>
            <person name="Nishiyama T."/>
            <person name="Sese J."/>
            <person name="O'Brien M.J."/>
            <person name="Copetti D."/>
            <person name="Mohd Noor M.I."/>
            <person name="Ong R.C."/>
            <person name="Putra M."/>
            <person name="Sireger I.Z."/>
            <person name="Indrioko S."/>
            <person name="Kosugi Y."/>
            <person name="Izuno A."/>
            <person name="Isagi Y."/>
            <person name="Lee S.L."/>
            <person name="Shimizu K.K."/>
        </authorList>
    </citation>
    <scope>NUCLEOTIDE SEQUENCE [LARGE SCALE GENOMIC DNA]</scope>
    <source>
        <strain evidence="1">214</strain>
    </source>
</reference>
<accession>A0AAV5KAD7</accession>
<keyword evidence="2" id="KW-1185">Reference proteome</keyword>
<name>A0AAV5KAD7_9ROSI</name>
<dbReference type="AlphaFoldDB" id="A0AAV5KAD7"/>
<sequence>MVDLNKHFCVQSFLDLRSVARNCSLPYAQRNVVVEDLRWIIEAQRSKHNKSVRSDRQRLRRQGRIIVTRNFSPESTRSHSTGTRSPRMVKPLLRSPSRRWEKDTDVCVVVDTVATCNALLGRDWIHSSWCVPSTLHQELIFWNGGKAEVVSVDDKPFLANTHLVEARYYEKDIGTVRCFGMDRHGKLIGITTCNRPSISKCVIEEVCDELLQPTAIIPYRPKGKLKIEEI</sequence>
<organism evidence="1 2">
    <name type="scientific">Rubroshorea leprosula</name>
    <dbReference type="NCBI Taxonomy" id="152421"/>
    <lineage>
        <taxon>Eukaryota</taxon>
        <taxon>Viridiplantae</taxon>
        <taxon>Streptophyta</taxon>
        <taxon>Embryophyta</taxon>
        <taxon>Tracheophyta</taxon>
        <taxon>Spermatophyta</taxon>
        <taxon>Magnoliopsida</taxon>
        <taxon>eudicotyledons</taxon>
        <taxon>Gunneridae</taxon>
        <taxon>Pentapetalae</taxon>
        <taxon>rosids</taxon>
        <taxon>malvids</taxon>
        <taxon>Malvales</taxon>
        <taxon>Dipterocarpaceae</taxon>
        <taxon>Rubroshorea</taxon>
    </lineage>
</organism>
<gene>
    <name evidence="1" type="ORF">SLEP1_g31349</name>
</gene>
<dbReference type="EMBL" id="BPVZ01000057">
    <property type="protein sequence ID" value="GKV21363.1"/>
    <property type="molecule type" value="Genomic_DNA"/>
</dbReference>
<evidence type="ECO:0000313" key="2">
    <source>
        <dbReference type="Proteomes" id="UP001054252"/>
    </source>
</evidence>